<dbReference type="PANTHER" id="PTHR42949">
    <property type="entry name" value="ANAEROBIC GLYCEROL-3-PHOSPHATE DEHYDROGENASE SUBUNIT B"/>
    <property type="match status" value="1"/>
</dbReference>
<dbReference type="GO" id="GO:0004791">
    <property type="term" value="F:thioredoxin-disulfide reductase (NADPH) activity"/>
    <property type="evidence" value="ECO:0007669"/>
    <property type="project" value="UniProtKB-EC"/>
</dbReference>
<dbReference type="Gene3D" id="3.50.50.60">
    <property type="entry name" value="FAD/NAD(P)-binding domain"/>
    <property type="match status" value="2"/>
</dbReference>
<name>A0A0M6WF06_9FIRM</name>
<dbReference type="EMBL" id="CVRS01000037">
    <property type="protein sequence ID" value="CRL34268.1"/>
    <property type="molecule type" value="Genomic_DNA"/>
</dbReference>
<reference evidence="3" key="1">
    <citation type="submission" date="2015-05" db="EMBL/GenBank/DDBJ databases">
        <authorList>
            <person name="Wang D.B."/>
            <person name="Wang M."/>
        </authorList>
    </citation>
    <scope>NUCLEOTIDE SEQUENCE [LARGE SCALE GENOMIC DNA]</scope>
    <source>
        <strain evidence="3">L1-83</strain>
    </source>
</reference>
<dbReference type="AlphaFoldDB" id="A0A0M6WF06"/>
<keyword evidence="5" id="KW-1185">Reference proteome</keyword>
<dbReference type="EMBL" id="CYXX01000011">
    <property type="protein sequence ID" value="CUN06017.1"/>
    <property type="molecule type" value="Genomic_DNA"/>
</dbReference>
<dbReference type="Proteomes" id="UP000095453">
    <property type="component" value="Unassembled WGS sequence"/>
</dbReference>
<evidence type="ECO:0000313" key="6">
    <source>
        <dbReference type="Proteomes" id="UP000095453"/>
    </source>
</evidence>
<dbReference type="RefSeq" id="WP_055039243.1">
    <property type="nucleotide sequence ID" value="NZ_CBCTRZ010000013.1"/>
</dbReference>
<dbReference type="STRING" id="360807.ERS852392_01846"/>
<evidence type="ECO:0000256" key="1">
    <source>
        <dbReference type="ARBA" id="ARBA00023002"/>
    </source>
</evidence>
<reference evidence="5" key="2">
    <citation type="submission" date="2015-05" db="EMBL/GenBank/DDBJ databases">
        <authorList>
            <consortium name="Pathogen Informatics"/>
        </authorList>
    </citation>
    <scope>NUCLEOTIDE SEQUENCE [LARGE SCALE GENOMIC DNA]</scope>
    <source>
        <strain evidence="4 6">2789STDY5608887</strain>
        <strain evidence="5">L1-83</strain>
    </source>
</reference>
<dbReference type="EC" id="1.5.3.1" evidence="3"/>
<proteinExistence type="predicted"/>
<feature type="domain" description="FAD/NAD(P)-binding" evidence="2">
    <location>
        <begin position="5"/>
        <end position="297"/>
    </location>
</feature>
<evidence type="ECO:0000259" key="2">
    <source>
        <dbReference type="Pfam" id="PF07992"/>
    </source>
</evidence>
<organism evidence="3 5">
    <name type="scientific">Roseburia inulinivorans</name>
    <dbReference type="NCBI Taxonomy" id="360807"/>
    <lineage>
        <taxon>Bacteria</taxon>
        <taxon>Bacillati</taxon>
        <taxon>Bacillota</taxon>
        <taxon>Clostridia</taxon>
        <taxon>Lachnospirales</taxon>
        <taxon>Lachnospiraceae</taxon>
        <taxon>Roseburia</taxon>
    </lineage>
</organism>
<gene>
    <name evidence="4" type="primary">trxB_2</name>
    <name evidence="4" type="ORF">ERS852444_01696</name>
    <name evidence="3" type="ORF">RIL183_14341</name>
</gene>
<evidence type="ECO:0000313" key="3">
    <source>
        <dbReference type="EMBL" id="CRL34268.1"/>
    </source>
</evidence>
<dbReference type="InterPro" id="IPR051691">
    <property type="entry name" value="Metab_Enz_Cyan_OpOx_G3PDH"/>
</dbReference>
<sequence length="411" mass="44738">MEYRDVVIIGGGPAGLAAALELYRNGIKNILIIERENCLGGILRQCIHDGFGLGRFGESLSGPEYAERFISEVEKNKIPYMINAAVTEITKEKKITVVAQDGMHEIEAKAVILAMGCRERSRGALGIPGERPAGVFTAGTAQAYMNLYNRMPAKEVVILGSGDIGMIMARRLTLEGAHVQAVFEIMSHPSGLPRNIIQCLDDYNIPLYLSHTVTEIHGDARLTGVTVSEVDEHLQPIPGTEKRYDCDTLILSVGLLPDNKLTKDVGIGIDPHTKGAVVDEFMQTEIPGIFSAGNVLHVHDLVDFVSMEAEHLAKCAAEYVEGRTLPACNINVKAGDGVGHTIPQKISGKNDFQLSMRVNHHYGACRIVVKQDGREVAVKKMKKAIPAEMIQFKVKADNINGTGDLEVMVEC</sequence>
<dbReference type="PRINTS" id="PR00469">
    <property type="entry name" value="PNDRDTASEII"/>
</dbReference>
<accession>A0A0M6WF06</accession>
<evidence type="ECO:0000313" key="5">
    <source>
        <dbReference type="Proteomes" id="UP000049828"/>
    </source>
</evidence>
<dbReference type="PRINTS" id="PR00368">
    <property type="entry name" value="FADPNR"/>
</dbReference>
<dbReference type="InterPro" id="IPR036188">
    <property type="entry name" value="FAD/NAD-bd_sf"/>
</dbReference>
<dbReference type="Pfam" id="PF07992">
    <property type="entry name" value="Pyr_redox_2"/>
    <property type="match status" value="1"/>
</dbReference>
<dbReference type="OrthoDB" id="9776839at2"/>
<dbReference type="SUPFAM" id="SSF51905">
    <property type="entry name" value="FAD/NAD(P)-binding domain"/>
    <property type="match status" value="1"/>
</dbReference>
<protein>
    <submittedName>
        <fullName evidence="3">Thioredoxin reductase</fullName>
        <ecNumber evidence="3">1.5.3.1</ecNumber>
        <ecNumber evidence="4">1.8.1.9</ecNumber>
    </submittedName>
</protein>
<dbReference type="InterPro" id="IPR023753">
    <property type="entry name" value="FAD/NAD-binding_dom"/>
</dbReference>
<dbReference type="GO" id="GO:0008115">
    <property type="term" value="F:sarcosine oxidase activity"/>
    <property type="evidence" value="ECO:0007669"/>
    <property type="project" value="UniProtKB-EC"/>
</dbReference>
<dbReference type="Proteomes" id="UP000049828">
    <property type="component" value="Unassembled WGS sequence"/>
</dbReference>
<dbReference type="PANTHER" id="PTHR42949:SF3">
    <property type="entry name" value="ANAEROBIC GLYCEROL-3-PHOSPHATE DEHYDROGENASE SUBUNIT B"/>
    <property type="match status" value="1"/>
</dbReference>
<evidence type="ECO:0000313" key="4">
    <source>
        <dbReference type="EMBL" id="CUN06017.1"/>
    </source>
</evidence>
<keyword evidence="1 3" id="KW-0560">Oxidoreductase</keyword>
<dbReference type="EC" id="1.8.1.9" evidence="4"/>